<evidence type="ECO:0000313" key="12">
    <source>
        <dbReference type="Proteomes" id="UP000053105"/>
    </source>
</evidence>
<evidence type="ECO:0000256" key="8">
    <source>
        <dbReference type="ARBA" id="ARBA00023170"/>
    </source>
</evidence>
<dbReference type="Proteomes" id="UP000053105">
    <property type="component" value="Unassembled WGS sequence"/>
</dbReference>
<feature type="transmembrane region" description="Helical" evidence="10">
    <location>
        <begin position="253"/>
        <end position="271"/>
    </location>
</feature>
<keyword evidence="4 10" id="KW-0812">Transmembrane</keyword>
<dbReference type="InterPro" id="IPR004117">
    <property type="entry name" value="7tm6_olfct_rcpt"/>
</dbReference>
<accession>A0A0N0BC38</accession>
<dbReference type="Pfam" id="PF02949">
    <property type="entry name" value="7tm_6"/>
    <property type="match status" value="1"/>
</dbReference>
<dbReference type="PANTHER" id="PTHR21137">
    <property type="entry name" value="ODORANT RECEPTOR"/>
    <property type="match status" value="1"/>
</dbReference>
<evidence type="ECO:0000256" key="10">
    <source>
        <dbReference type="SAM" id="Phobius"/>
    </source>
</evidence>
<reference evidence="11 12" key="1">
    <citation type="submission" date="2015-07" db="EMBL/GenBank/DDBJ databases">
        <title>The genome of Melipona quadrifasciata.</title>
        <authorList>
            <person name="Pan H."/>
            <person name="Kapheim K."/>
        </authorList>
    </citation>
    <scope>NUCLEOTIDE SEQUENCE [LARGE SCALE GENOMIC DNA]</scope>
    <source>
        <strain evidence="11">0111107301</strain>
        <tissue evidence="11">Whole body</tissue>
    </source>
</reference>
<dbReference type="EMBL" id="KQ435951">
    <property type="protein sequence ID" value="KOX68122.1"/>
    <property type="molecule type" value="Genomic_DNA"/>
</dbReference>
<dbReference type="PANTHER" id="PTHR21137:SF35">
    <property type="entry name" value="ODORANT RECEPTOR 19A-RELATED"/>
    <property type="match status" value="1"/>
</dbReference>
<keyword evidence="2" id="KW-1003">Cell membrane</keyword>
<feature type="transmembrane region" description="Helical" evidence="10">
    <location>
        <begin position="155"/>
        <end position="181"/>
    </location>
</feature>
<feature type="transmembrane region" description="Helical" evidence="10">
    <location>
        <begin position="12"/>
        <end position="29"/>
    </location>
</feature>
<evidence type="ECO:0000256" key="7">
    <source>
        <dbReference type="ARBA" id="ARBA00023136"/>
    </source>
</evidence>
<protein>
    <recommendedName>
        <fullName evidence="13">Odorant receptor 13a</fullName>
    </recommendedName>
</protein>
<evidence type="ECO:0008006" key="13">
    <source>
        <dbReference type="Google" id="ProtNLM"/>
    </source>
</evidence>
<dbReference type="GO" id="GO:0007165">
    <property type="term" value="P:signal transduction"/>
    <property type="evidence" value="ECO:0007669"/>
    <property type="project" value="UniProtKB-KW"/>
</dbReference>
<dbReference type="AlphaFoldDB" id="A0A0N0BC38"/>
<sequence length="295" mass="34133">MLKQPTPERVINIIWFSVASSFCWPLSTYSSRTRILVYKVLQIISVINACMLFLALLYSIYVHSDNIIIVSESICLVLRVIEEMIDYIKEAQQYEREIFCKNISRCSVFYGSSMACMYLTAAAFSFGPAILPVSFPCEAEYPFRVNYMPVNVIIYIHQSILSFQCAAHMCVSIFGASLLWYTAARFECLAIELKKTTNIRMLIVCIKKQLHLWRYAEEVINNFRFVVLYAIVISTIVLTLCGITLIIDSPLVVRMRFIVICLTVLTEIYIYTWPADYMKDMVNRVLLLIRKEVIM</sequence>
<name>A0A0N0BC38_9HYME</name>
<proteinExistence type="predicted"/>
<dbReference type="OrthoDB" id="8185860at2759"/>
<gene>
    <name evidence="11" type="ORF">WN51_08030</name>
</gene>
<evidence type="ECO:0000256" key="6">
    <source>
        <dbReference type="ARBA" id="ARBA00022989"/>
    </source>
</evidence>
<comment type="subcellular location">
    <subcellularLocation>
        <location evidence="1">Cell membrane</location>
        <topology evidence="1">Multi-pass membrane protein</topology>
    </subcellularLocation>
</comment>
<keyword evidence="5" id="KW-0552">Olfaction</keyword>
<keyword evidence="6 10" id="KW-1133">Transmembrane helix</keyword>
<organism evidence="11 12">
    <name type="scientific">Melipona quadrifasciata</name>
    <dbReference type="NCBI Taxonomy" id="166423"/>
    <lineage>
        <taxon>Eukaryota</taxon>
        <taxon>Metazoa</taxon>
        <taxon>Ecdysozoa</taxon>
        <taxon>Arthropoda</taxon>
        <taxon>Hexapoda</taxon>
        <taxon>Insecta</taxon>
        <taxon>Pterygota</taxon>
        <taxon>Neoptera</taxon>
        <taxon>Endopterygota</taxon>
        <taxon>Hymenoptera</taxon>
        <taxon>Apocrita</taxon>
        <taxon>Aculeata</taxon>
        <taxon>Apoidea</taxon>
        <taxon>Anthophila</taxon>
        <taxon>Apidae</taxon>
        <taxon>Melipona</taxon>
    </lineage>
</organism>
<keyword evidence="9" id="KW-0807">Transducer</keyword>
<evidence type="ECO:0000256" key="2">
    <source>
        <dbReference type="ARBA" id="ARBA00022475"/>
    </source>
</evidence>
<keyword evidence="12" id="KW-1185">Reference proteome</keyword>
<keyword evidence="8" id="KW-0675">Receptor</keyword>
<evidence type="ECO:0000256" key="4">
    <source>
        <dbReference type="ARBA" id="ARBA00022692"/>
    </source>
</evidence>
<evidence type="ECO:0000256" key="9">
    <source>
        <dbReference type="ARBA" id="ARBA00023224"/>
    </source>
</evidence>
<dbReference type="GO" id="GO:0004984">
    <property type="term" value="F:olfactory receptor activity"/>
    <property type="evidence" value="ECO:0007669"/>
    <property type="project" value="InterPro"/>
</dbReference>
<evidence type="ECO:0000313" key="11">
    <source>
        <dbReference type="EMBL" id="KOX68122.1"/>
    </source>
</evidence>
<keyword evidence="3" id="KW-0716">Sensory transduction</keyword>
<keyword evidence="7 10" id="KW-0472">Membrane</keyword>
<dbReference type="GO" id="GO:0005886">
    <property type="term" value="C:plasma membrane"/>
    <property type="evidence" value="ECO:0007669"/>
    <property type="project" value="UniProtKB-SubCell"/>
</dbReference>
<evidence type="ECO:0000256" key="5">
    <source>
        <dbReference type="ARBA" id="ARBA00022725"/>
    </source>
</evidence>
<feature type="transmembrane region" description="Helical" evidence="10">
    <location>
        <begin position="108"/>
        <end position="135"/>
    </location>
</feature>
<evidence type="ECO:0000256" key="3">
    <source>
        <dbReference type="ARBA" id="ARBA00022606"/>
    </source>
</evidence>
<dbReference type="STRING" id="166423.A0A0N0BC38"/>
<dbReference type="GO" id="GO:0005549">
    <property type="term" value="F:odorant binding"/>
    <property type="evidence" value="ECO:0007669"/>
    <property type="project" value="InterPro"/>
</dbReference>
<feature type="transmembrane region" description="Helical" evidence="10">
    <location>
        <begin position="36"/>
        <end position="61"/>
    </location>
</feature>
<feature type="transmembrane region" description="Helical" evidence="10">
    <location>
        <begin position="226"/>
        <end position="247"/>
    </location>
</feature>
<evidence type="ECO:0000256" key="1">
    <source>
        <dbReference type="ARBA" id="ARBA00004651"/>
    </source>
</evidence>